<evidence type="ECO:0008006" key="3">
    <source>
        <dbReference type="Google" id="ProtNLM"/>
    </source>
</evidence>
<sequence length="135" mass="14641">MIWKTKTHEYAATVCQRTGKTCPALARMARTIAQAMAEAGPVSAANFEIEGSSELTHCPKGCSARFRAHCDRIRVFCGTDPDDAINSLDDYADMIFDSDFSTLPAGVISNPPCAMLEVSTLTPRKVTQEPLRISA</sequence>
<gene>
    <name evidence="1" type="ORF">HW561_20515</name>
</gene>
<evidence type="ECO:0000313" key="1">
    <source>
        <dbReference type="EMBL" id="NVO58180.1"/>
    </source>
</evidence>
<reference evidence="1 2" key="1">
    <citation type="submission" date="2020-06" db="EMBL/GenBank/DDBJ databases">
        <authorList>
            <person name="Cao W.R."/>
        </authorList>
    </citation>
    <scope>NUCLEOTIDE SEQUENCE [LARGE SCALE GENOMIC DNA]</scope>
    <source>
        <strain evidence="1 2">B1Z28</strain>
    </source>
</reference>
<protein>
    <recommendedName>
        <fullName evidence="3">Metal-binding protein</fullName>
    </recommendedName>
</protein>
<dbReference type="RefSeq" id="WP_176867224.1">
    <property type="nucleotide sequence ID" value="NZ_JABXWT010000019.1"/>
</dbReference>
<organism evidence="1 2">
    <name type="scientific">Ruegeria haliotis</name>
    <dbReference type="NCBI Taxonomy" id="2747601"/>
    <lineage>
        <taxon>Bacteria</taxon>
        <taxon>Pseudomonadati</taxon>
        <taxon>Pseudomonadota</taxon>
        <taxon>Alphaproteobacteria</taxon>
        <taxon>Rhodobacterales</taxon>
        <taxon>Roseobacteraceae</taxon>
        <taxon>Ruegeria</taxon>
    </lineage>
</organism>
<dbReference type="EMBL" id="JABXWT010000019">
    <property type="protein sequence ID" value="NVO58180.1"/>
    <property type="molecule type" value="Genomic_DNA"/>
</dbReference>
<accession>A0ABX2PVH4</accession>
<comment type="caution">
    <text evidence="1">The sequence shown here is derived from an EMBL/GenBank/DDBJ whole genome shotgun (WGS) entry which is preliminary data.</text>
</comment>
<dbReference type="Proteomes" id="UP000630805">
    <property type="component" value="Unassembled WGS sequence"/>
</dbReference>
<evidence type="ECO:0000313" key="2">
    <source>
        <dbReference type="Proteomes" id="UP000630805"/>
    </source>
</evidence>
<name>A0ABX2PVH4_9RHOB</name>
<keyword evidence="2" id="KW-1185">Reference proteome</keyword>
<proteinExistence type="predicted"/>